<protein>
    <submittedName>
        <fullName evidence="1">Uncharacterized protein</fullName>
    </submittedName>
</protein>
<evidence type="ECO:0000313" key="1">
    <source>
        <dbReference type="EMBL" id="PIP56675.1"/>
    </source>
</evidence>
<name>A0A2H0BG86_UNCKA</name>
<proteinExistence type="predicted"/>
<dbReference type="EMBL" id="PCSU01000027">
    <property type="protein sequence ID" value="PIP56675.1"/>
    <property type="molecule type" value="Genomic_DNA"/>
</dbReference>
<sequence length="192" mass="22360">MQIKRRSFRLFILWLVIVFLLGINVGVFTTDLQTREHFQTLVQQYEQQQVKELTQKQYQLHFYNEVFAEVEPFTPQQQETIDFINSGYEYTTSTFNEPDCSEYEKPWRHFTGGGNCGFVLTNATGHMRMLIVEFASPNFDVSASQNKIHFNTLHDADSLVVRGDVTSPSYQYLSTFYDQQSLKFGAKDFSLS</sequence>
<gene>
    <name evidence="1" type="ORF">COX05_01855</name>
</gene>
<dbReference type="Proteomes" id="UP000228495">
    <property type="component" value="Unassembled WGS sequence"/>
</dbReference>
<organism evidence="1 2">
    <name type="scientific">candidate division WWE3 bacterium CG22_combo_CG10-13_8_21_14_all_39_12</name>
    <dbReference type="NCBI Taxonomy" id="1975094"/>
    <lineage>
        <taxon>Bacteria</taxon>
        <taxon>Katanobacteria</taxon>
    </lineage>
</organism>
<comment type="caution">
    <text evidence="1">The sequence shown here is derived from an EMBL/GenBank/DDBJ whole genome shotgun (WGS) entry which is preliminary data.</text>
</comment>
<accession>A0A2H0BG86</accession>
<dbReference type="AlphaFoldDB" id="A0A2H0BG86"/>
<reference evidence="1 2" key="1">
    <citation type="submission" date="2017-09" db="EMBL/GenBank/DDBJ databases">
        <title>Depth-based differentiation of microbial function through sediment-hosted aquifers and enrichment of novel symbionts in the deep terrestrial subsurface.</title>
        <authorList>
            <person name="Probst A.J."/>
            <person name="Ladd B."/>
            <person name="Jarett J.K."/>
            <person name="Geller-Mcgrath D.E."/>
            <person name="Sieber C.M."/>
            <person name="Emerson J.B."/>
            <person name="Anantharaman K."/>
            <person name="Thomas B.C."/>
            <person name="Malmstrom R."/>
            <person name="Stieglmeier M."/>
            <person name="Klingl A."/>
            <person name="Woyke T."/>
            <person name="Ryan C.M."/>
            <person name="Banfield J.F."/>
        </authorList>
    </citation>
    <scope>NUCLEOTIDE SEQUENCE [LARGE SCALE GENOMIC DNA]</scope>
    <source>
        <strain evidence="1">CG22_combo_CG10-13_8_21_14_all_39_12</strain>
    </source>
</reference>
<evidence type="ECO:0000313" key="2">
    <source>
        <dbReference type="Proteomes" id="UP000228495"/>
    </source>
</evidence>